<sequence>MGVRMSPERHKAQVDAQELVAQADTGARNLTGNLGVMVAAIAFIWSAFQLYVASNVPFWLYDTFGIRLIFDNSDVRNIHLAFGLVLAAFAYPLFSRSPRHTIPWYDWILAFLGAASCLYLVFMRDQLADRAGLPTQMDLVAATTGLAVLAIAVYRSLGLPLVIVAGIFVAYAMFGNSAWLPEVIQWRGASYGKAMWHYWIQEEGVFGVAVGVSASMIFLFVLFGSLLEKAGAGNYFIKAAFALLGHLRGGPAKAAVLASAMSGLYSGSSIANVVTTGTFTIPLMKRTGFPAEKAGAVEVASSVNGQLMPPVMGAAAFLIAEFTGTSYHQVVVHAFVPAVISYIALVYIVHLEALKMNLKGLPKPPTHVTVMQRLIGVLTGFIGITIVGLAVYYGLGWTKTAFPSLTFPIVLLLFAAGYIILAYIAAQVPDLEVDDPNAPIKELPAAGDVGRTGYYFILPIVVLIWCILVERFSPSLSAFYATMAMIFIVVTQHPLKAFFRGDSQAGRTWQGIVDFVEGMIGGARNMIGIAVATAAAGIIVGTVSLTGMHQMIAALVEFLSGGNLLLMLVLVAVMSLILGMGLPTTANYLVVSSLMALVVVDLGEQTGFLVPLIAVHFFVFYFGIMADVTPPVGLAAFAAAAISRGDPIKTGVQGFIYSLRTAALPFLFIFNTDLLLIDVTAVQAVFVFIVAVVAMMLFAAATQGYFFARSRLWESAALLLIAFTLFRPDFWLNQVQSPYVTATGPGIVEMIDEAQPGDMVRLNLAGPDFDDMDKMLTLTLPLTIGDEQGAEARLEAAGLITMDDNGTMAVDEPFPGTEFAEKLQDFDFYADNPVQIVSTQVDAERMPQELFYIPALLLLLLVVMLQRRRQTQPAF</sequence>
<feature type="transmembrane region" description="Helical" evidence="2">
    <location>
        <begin position="330"/>
        <end position="350"/>
    </location>
</feature>
<dbReference type="InterPro" id="IPR010656">
    <property type="entry name" value="DctM"/>
</dbReference>
<keyword evidence="1" id="KW-0813">Transport</keyword>
<accession>A0ABQ3EHN7</accession>
<feature type="transmembrane region" description="Helical" evidence="2">
    <location>
        <begin position="476"/>
        <end position="495"/>
    </location>
</feature>
<name>A0ABQ3EHN7_9HYPH</name>
<dbReference type="NCBIfam" id="TIGR02123">
    <property type="entry name" value="TRAP_fused"/>
    <property type="match status" value="1"/>
</dbReference>
<feature type="transmembrane region" description="Helical" evidence="2">
    <location>
        <begin position="34"/>
        <end position="58"/>
    </location>
</feature>
<gene>
    <name evidence="4" type="ORF">GCM10007094_26020</name>
</gene>
<protein>
    <submittedName>
        <fullName evidence="4">C4-dicarboxylate ABC transporter</fullName>
    </submittedName>
</protein>
<keyword evidence="2" id="KW-0472">Membrane</keyword>
<dbReference type="PANTHER" id="PTHR43849">
    <property type="entry name" value="BLL3936 PROTEIN"/>
    <property type="match status" value="1"/>
</dbReference>
<dbReference type="InterPro" id="IPR011853">
    <property type="entry name" value="TRAP_DctM-Dct_fused"/>
</dbReference>
<comment type="caution">
    <text evidence="4">The sequence shown here is derived from an EMBL/GenBank/DDBJ whole genome shotgun (WGS) entry which is preliminary data.</text>
</comment>
<feature type="transmembrane region" description="Helical" evidence="2">
    <location>
        <begin position="850"/>
        <end position="866"/>
    </location>
</feature>
<feature type="transmembrane region" description="Helical" evidence="2">
    <location>
        <begin position="452"/>
        <end position="469"/>
    </location>
</feature>
<dbReference type="PANTHER" id="PTHR43849:SF2">
    <property type="entry name" value="BLL3936 PROTEIN"/>
    <property type="match status" value="1"/>
</dbReference>
<dbReference type="Pfam" id="PF11874">
    <property type="entry name" value="DUF3394"/>
    <property type="match status" value="1"/>
</dbReference>
<keyword evidence="1" id="KW-0997">Cell inner membrane</keyword>
<feature type="transmembrane region" description="Helical" evidence="2">
    <location>
        <begin position="558"/>
        <end position="580"/>
    </location>
</feature>
<evidence type="ECO:0000256" key="1">
    <source>
        <dbReference type="RuleBase" id="RU369079"/>
    </source>
</evidence>
<feature type="transmembrane region" description="Helical" evidence="2">
    <location>
        <begin position="608"/>
        <end position="626"/>
    </location>
</feature>
<dbReference type="Pfam" id="PF06808">
    <property type="entry name" value="DctM"/>
    <property type="match status" value="1"/>
</dbReference>
<evidence type="ECO:0000313" key="5">
    <source>
        <dbReference type="Proteomes" id="UP000637980"/>
    </source>
</evidence>
<keyword evidence="1" id="KW-1003">Cell membrane</keyword>
<feature type="transmembrane region" description="Helical" evidence="2">
    <location>
        <begin position="78"/>
        <end position="94"/>
    </location>
</feature>
<dbReference type="Proteomes" id="UP000637980">
    <property type="component" value="Unassembled WGS sequence"/>
</dbReference>
<feature type="transmembrane region" description="Helical" evidence="2">
    <location>
        <begin position="161"/>
        <end position="180"/>
    </location>
</feature>
<feature type="transmembrane region" description="Helical" evidence="2">
    <location>
        <begin position="674"/>
        <end position="700"/>
    </location>
</feature>
<evidence type="ECO:0000256" key="2">
    <source>
        <dbReference type="SAM" id="Phobius"/>
    </source>
</evidence>
<feature type="transmembrane region" description="Helical" evidence="2">
    <location>
        <begin position="370"/>
        <end position="393"/>
    </location>
</feature>
<evidence type="ECO:0000313" key="4">
    <source>
        <dbReference type="EMBL" id="GHB35299.1"/>
    </source>
</evidence>
<dbReference type="EMBL" id="BMXE01000004">
    <property type="protein sequence ID" value="GHB35299.1"/>
    <property type="molecule type" value="Genomic_DNA"/>
</dbReference>
<feature type="transmembrane region" description="Helical" evidence="2">
    <location>
        <begin position="586"/>
        <end position="603"/>
    </location>
</feature>
<feature type="transmembrane region" description="Helical" evidence="2">
    <location>
        <begin position="526"/>
        <end position="546"/>
    </location>
</feature>
<feature type="domain" description="TRAP C4-dicarboxylate transport system permease DctM subunit" evidence="3">
    <location>
        <begin position="148"/>
        <end position="679"/>
    </location>
</feature>
<evidence type="ECO:0000259" key="3">
    <source>
        <dbReference type="Pfam" id="PF06808"/>
    </source>
</evidence>
<proteinExistence type="predicted"/>
<feature type="transmembrane region" description="Helical" evidence="2">
    <location>
        <begin position="405"/>
        <end position="426"/>
    </location>
</feature>
<dbReference type="InterPro" id="IPR021814">
    <property type="entry name" value="DUF3394"/>
</dbReference>
<comment type="subcellular location">
    <subcellularLocation>
        <location evidence="1">Cell inner membrane</location>
        <topology evidence="1">Multi-pass membrane protein</topology>
    </subcellularLocation>
</comment>
<organism evidence="4 5">
    <name type="scientific">Pseudovibrio japonicus</name>
    <dbReference type="NCBI Taxonomy" id="366534"/>
    <lineage>
        <taxon>Bacteria</taxon>
        <taxon>Pseudomonadati</taxon>
        <taxon>Pseudomonadota</taxon>
        <taxon>Alphaproteobacteria</taxon>
        <taxon>Hyphomicrobiales</taxon>
        <taxon>Stappiaceae</taxon>
        <taxon>Pseudovibrio</taxon>
    </lineage>
</organism>
<feature type="transmembrane region" description="Helical" evidence="2">
    <location>
        <begin position="106"/>
        <end position="123"/>
    </location>
</feature>
<feature type="transmembrane region" description="Helical" evidence="2">
    <location>
        <begin position="135"/>
        <end position="154"/>
    </location>
</feature>
<keyword evidence="2" id="KW-0812">Transmembrane</keyword>
<keyword evidence="5" id="KW-1185">Reference proteome</keyword>
<keyword evidence="2" id="KW-1133">Transmembrane helix</keyword>
<feature type="transmembrane region" description="Helical" evidence="2">
    <location>
        <begin position="205"/>
        <end position="227"/>
    </location>
</feature>
<comment type="function">
    <text evidence="1">Part of the tripartite ATP-independent periplasmic (TRAP) transport system.</text>
</comment>
<reference evidence="5" key="1">
    <citation type="journal article" date="2019" name="Int. J. Syst. Evol. Microbiol.">
        <title>The Global Catalogue of Microorganisms (GCM) 10K type strain sequencing project: providing services to taxonomists for standard genome sequencing and annotation.</title>
        <authorList>
            <consortium name="The Broad Institute Genomics Platform"/>
            <consortium name="The Broad Institute Genome Sequencing Center for Infectious Disease"/>
            <person name="Wu L."/>
            <person name="Ma J."/>
        </authorList>
    </citation>
    <scope>NUCLEOTIDE SEQUENCE [LARGE SCALE GENOMIC DNA]</scope>
    <source>
        <strain evidence="5">KCTC 12861</strain>
    </source>
</reference>